<sequence length="681" mass="75088">MYSDRSLATLLRALQSCSDEQDVSRLLGSATTLLTLLSNALNVTLLTSQLLSAPSIWQRPDGLRTPIRILSIFSSAAIQSVRQDESPAAPSNLSTRSTLSREEWATAVIKGADNRSPRWRHLCALAGLLVGFEGRGERNISHSLRKTLEIAAVTAVNLALHEGEASNNLAANSVTLTLGYVFDLLSVGEKMRLSHDMLLPVLVQAPFFSREGLHNGYFLSTIDADVTQSTKMKFDWSAKSSTYIQFQHLATSPLVASLGPVSRLIAFSAENVQNVDLLLALVKDLSAFTRSLCVQWRQNKLSEIDVTEEATYLSEQTLRTTLPLLWRILKSTMFAVVIVLRSLLGRVLGDASIPADGAPFIAIQTLQILRYLYFVSSRLGANTFSQYTFVYLTAIDIVSQYPVQTEAFLQDIRPTSAGSISQHPLDRCQDLYFLNTAEHFTVVLPPELNERLLLGAATPYLGLGSDPRLLEIFEAAHSVVLAVLSAPHNSELIARHIHLYVDTLFAVFPQNLSPRQFRMAVKTLIRITSPPSVISDNQPLLPSTLLEIVRFRLETASPMLLQPQTTSDAGPEAADRSLLSEQSVLVLTLIDALPFLAVDQLQDWLPITAEALNSIQDANQVQKCRQRLWDVISKGDMDVDRSALCVTWWGTQGGRGMVLFGRPQQEQVPLMSGGLQETSKL</sequence>
<dbReference type="PANTHER" id="PTHR39214">
    <property type="entry name" value="MICROBODY (PEROXISOME) BIOGENESIS PROTEIN PEROXIN 8 (EUROFUNG)"/>
    <property type="match status" value="1"/>
</dbReference>
<accession>A0ABR4ANZ1</accession>
<dbReference type="Pfam" id="PF26001">
    <property type="entry name" value="Pex8"/>
    <property type="match status" value="1"/>
</dbReference>
<evidence type="ECO:0000313" key="2">
    <source>
        <dbReference type="Proteomes" id="UP001590950"/>
    </source>
</evidence>
<name>A0ABR4ANZ1_9LECA</name>
<protein>
    <recommendedName>
        <fullName evidence="3">Peroxisomal membrane protein PEX17</fullName>
    </recommendedName>
</protein>
<evidence type="ECO:0008006" key="3">
    <source>
        <dbReference type="Google" id="ProtNLM"/>
    </source>
</evidence>
<reference evidence="1 2" key="1">
    <citation type="submission" date="2024-09" db="EMBL/GenBank/DDBJ databases">
        <title>Rethinking Asexuality: The Enigmatic Case of Functional Sexual Genes in Lepraria (Stereocaulaceae).</title>
        <authorList>
            <person name="Doellman M."/>
            <person name="Sun Y."/>
            <person name="Barcenas-Pena A."/>
            <person name="Lumbsch H.T."/>
            <person name="Grewe F."/>
        </authorList>
    </citation>
    <scope>NUCLEOTIDE SEQUENCE [LARGE SCALE GENOMIC DNA]</scope>
    <source>
        <strain evidence="1 2">Mercado 3170</strain>
    </source>
</reference>
<keyword evidence="2" id="KW-1185">Reference proteome</keyword>
<dbReference type="EMBL" id="JBEFKJ010000003">
    <property type="protein sequence ID" value="KAL2047170.1"/>
    <property type="molecule type" value="Genomic_DNA"/>
</dbReference>
<proteinExistence type="predicted"/>
<gene>
    <name evidence="1" type="ORF">N7G274_001189</name>
</gene>
<comment type="caution">
    <text evidence="1">The sequence shown here is derived from an EMBL/GenBank/DDBJ whole genome shotgun (WGS) entry which is preliminary data.</text>
</comment>
<dbReference type="PANTHER" id="PTHR39214:SF1">
    <property type="entry name" value="MICROBODY (PEROXISOME) BIOGENESIS PROTEIN PEROXIN 8 (EUROFUNG)"/>
    <property type="match status" value="1"/>
</dbReference>
<dbReference type="InterPro" id="IPR055334">
    <property type="entry name" value="PEX8-like"/>
</dbReference>
<dbReference type="Proteomes" id="UP001590950">
    <property type="component" value="Unassembled WGS sequence"/>
</dbReference>
<organism evidence="1 2">
    <name type="scientific">Stereocaulon virgatum</name>
    <dbReference type="NCBI Taxonomy" id="373712"/>
    <lineage>
        <taxon>Eukaryota</taxon>
        <taxon>Fungi</taxon>
        <taxon>Dikarya</taxon>
        <taxon>Ascomycota</taxon>
        <taxon>Pezizomycotina</taxon>
        <taxon>Lecanoromycetes</taxon>
        <taxon>OSLEUM clade</taxon>
        <taxon>Lecanoromycetidae</taxon>
        <taxon>Lecanorales</taxon>
        <taxon>Lecanorineae</taxon>
        <taxon>Stereocaulaceae</taxon>
        <taxon>Stereocaulon</taxon>
    </lineage>
</organism>
<evidence type="ECO:0000313" key="1">
    <source>
        <dbReference type="EMBL" id="KAL2047170.1"/>
    </source>
</evidence>